<dbReference type="Pfam" id="PF02878">
    <property type="entry name" value="PGM_PMM_I"/>
    <property type="match status" value="1"/>
</dbReference>
<dbReference type="CDD" id="cd05800">
    <property type="entry name" value="PGM_like2"/>
    <property type="match status" value="1"/>
</dbReference>
<dbReference type="Pfam" id="PF00408">
    <property type="entry name" value="PGM_PMM_IV"/>
    <property type="match status" value="1"/>
</dbReference>
<protein>
    <submittedName>
        <fullName evidence="11">Phosphomannomutase</fullName>
        <ecNumber evidence="11">5.4.2.8</ecNumber>
    </submittedName>
</protein>
<dbReference type="InterPro" id="IPR016055">
    <property type="entry name" value="A-D-PHexomutase_a/b/a-I/II/III"/>
</dbReference>
<dbReference type="AlphaFoldDB" id="A0A160VAH4"/>
<evidence type="ECO:0000259" key="10">
    <source>
        <dbReference type="Pfam" id="PF02880"/>
    </source>
</evidence>
<dbReference type="InterPro" id="IPR005845">
    <property type="entry name" value="A-D-PHexomutase_a/b/a-II"/>
</dbReference>
<keyword evidence="6 11" id="KW-0413">Isomerase</keyword>
<organism evidence="11">
    <name type="scientific">hydrothermal vent metagenome</name>
    <dbReference type="NCBI Taxonomy" id="652676"/>
    <lineage>
        <taxon>unclassified sequences</taxon>
        <taxon>metagenomes</taxon>
        <taxon>ecological metagenomes</taxon>
    </lineage>
</organism>
<evidence type="ECO:0000256" key="5">
    <source>
        <dbReference type="ARBA" id="ARBA00022842"/>
    </source>
</evidence>
<dbReference type="GO" id="GO:0005975">
    <property type="term" value="P:carbohydrate metabolic process"/>
    <property type="evidence" value="ECO:0007669"/>
    <property type="project" value="InterPro"/>
</dbReference>
<proteinExistence type="inferred from homology"/>
<dbReference type="PANTHER" id="PTHR45745:SF1">
    <property type="entry name" value="PHOSPHOGLUCOMUTASE 2B-RELATED"/>
    <property type="match status" value="1"/>
</dbReference>
<evidence type="ECO:0000256" key="6">
    <source>
        <dbReference type="ARBA" id="ARBA00023235"/>
    </source>
</evidence>
<dbReference type="InterPro" id="IPR005844">
    <property type="entry name" value="A-D-PHexomutase_a/b/a-I"/>
</dbReference>
<keyword evidence="5" id="KW-0460">Magnesium</keyword>
<gene>
    <name evidence="11" type="ORF">MGWOODY_Clf2052</name>
</gene>
<evidence type="ECO:0000256" key="3">
    <source>
        <dbReference type="ARBA" id="ARBA00022553"/>
    </source>
</evidence>
<dbReference type="SUPFAM" id="SSF53738">
    <property type="entry name" value="Phosphoglucomutase, first 3 domains"/>
    <property type="match status" value="2"/>
</dbReference>
<accession>A0A160VAH4</accession>
<evidence type="ECO:0000256" key="4">
    <source>
        <dbReference type="ARBA" id="ARBA00022723"/>
    </source>
</evidence>
<keyword evidence="4" id="KW-0479">Metal-binding</keyword>
<feature type="domain" description="Alpha-D-phosphohexomutase C-terminal" evidence="7">
    <location>
        <begin position="412"/>
        <end position="463"/>
    </location>
</feature>
<dbReference type="GO" id="GO:0046872">
    <property type="term" value="F:metal ion binding"/>
    <property type="evidence" value="ECO:0007669"/>
    <property type="project" value="UniProtKB-KW"/>
</dbReference>
<dbReference type="GO" id="GO:0004615">
    <property type="term" value="F:phosphomannomutase activity"/>
    <property type="evidence" value="ECO:0007669"/>
    <property type="project" value="UniProtKB-EC"/>
</dbReference>
<dbReference type="InterPro" id="IPR005841">
    <property type="entry name" value="Alpha-D-phosphohexomutase_SF"/>
</dbReference>
<dbReference type="GO" id="GO:0006166">
    <property type="term" value="P:purine ribonucleoside salvage"/>
    <property type="evidence" value="ECO:0007669"/>
    <property type="project" value="TreeGrafter"/>
</dbReference>
<feature type="domain" description="Alpha-D-phosphohexomutase alpha/beta/alpha" evidence="9">
    <location>
        <begin position="164"/>
        <end position="264"/>
    </location>
</feature>
<evidence type="ECO:0000313" key="11">
    <source>
        <dbReference type="EMBL" id="CUV03122.1"/>
    </source>
</evidence>
<sequence length="471" mass="50689">MTTDIRFGTDGWRALIAEDFTFENVARCAHGLCDHLKEAGVADQGLVVGYDTRFLSPEFAETVAAVCSAQGIKVFFANKPAPTPVLSYNVLHHQAGGAAIITASHNPSQWNGFKFKPDYAGSATQEITDRLEQSIAQIAPSSVQSVAQGRNSSLIVGLDPLPHYWERIASLVDLDAIKGAGLNVVVDSMYGAGGGYLPTLLAGGKTAVRELHGARNPAFPGMEQPEPIAHNLTEITSLIAQEGASVGIALDGDADRVGIIDEQGRFMTTLDTFSILAQYMLEQKNERGAIVKGVTSSIALNKLGEAYGVDVHEMPVGFKNIGPKMTEVDALIAGEESGGFAFRGHIPERDGILSGLYFLEYMATTGDRPTRLLQRLIDKVGLHSYHRRDIAFQASDRNRILGMVNSPGLTEVAGIPVLDSDTIDGKRFHVEDGWLAVRFSGTEPLLRIYAEAANPELVTKLLDGAVAYLRV</sequence>
<evidence type="ECO:0000259" key="9">
    <source>
        <dbReference type="Pfam" id="PF02879"/>
    </source>
</evidence>
<evidence type="ECO:0000259" key="7">
    <source>
        <dbReference type="Pfam" id="PF00408"/>
    </source>
</evidence>
<dbReference type="InterPro" id="IPR036900">
    <property type="entry name" value="A-D-PHexomutase_C_sf"/>
</dbReference>
<feature type="domain" description="Alpha-D-phosphohexomutase alpha/beta/alpha" evidence="8">
    <location>
        <begin position="6"/>
        <end position="138"/>
    </location>
</feature>
<dbReference type="EMBL" id="FAXA01000355">
    <property type="protein sequence ID" value="CUV03122.1"/>
    <property type="molecule type" value="Genomic_DNA"/>
</dbReference>
<dbReference type="Gene3D" id="3.30.310.50">
    <property type="entry name" value="Alpha-D-phosphohexomutase, C-terminal domain"/>
    <property type="match status" value="1"/>
</dbReference>
<evidence type="ECO:0000256" key="1">
    <source>
        <dbReference type="ARBA" id="ARBA00001946"/>
    </source>
</evidence>
<dbReference type="InterPro" id="IPR005843">
    <property type="entry name" value="A-D-PHexomutase_C"/>
</dbReference>
<dbReference type="PRINTS" id="PR00509">
    <property type="entry name" value="PGMPMM"/>
</dbReference>
<dbReference type="EC" id="5.4.2.8" evidence="11"/>
<name>A0A160VAH4_9ZZZZ</name>
<reference evidence="11" key="1">
    <citation type="submission" date="2015-10" db="EMBL/GenBank/DDBJ databases">
        <authorList>
            <person name="Gilbert D.G."/>
        </authorList>
    </citation>
    <scope>NUCLEOTIDE SEQUENCE</scope>
</reference>
<comment type="similarity">
    <text evidence="2">Belongs to the phosphohexose mutase family.</text>
</comment>
<dbReference type="Pfam" id="PF02879">
    <property type="entry name" value="PGM_PMM_II"/>
    <property type="match status" value="1"/>
</dbReference>
<evidence type="ECO:0000259" key="8">
    <source>
        <dbReference type="Pfam" id="PF02878"/>
    </source>
</evidence>
<dbReference type="Pfam" id="PF02880">
    <property type="entry name" value="PGM_PMM_III"/>
    <property type="match status" value="1"/>
</dbReference>
<dbReference type="GO" id="GO:0008973">
    <property type="term" value="F:phosphopentomutase activity"/>
    <property type="evidence" value="ECO:0007669"/>
    <property type="project" value="TreeGrafter"/>
</dbReference>
<dbReference type="SUPFAM" id="SSF55957">
    <property type="entry name" value="Phosphoglucomutase, C-terminal domain"/>
    <property type="match status" value="1"/>
</dbReference>
<keyword evidence="3" id="KW-0597">Phosphoprotein</keyword>
<dbReference type="Gene3D" id="3.40.120.10">
    <property type="entry name" value="Alpha-D-Glucose-1,6-Bisphosphate, subunit A, domain 3"/>
    <property type="match status" value="3"/>
</dbReference>
<feature type="domain" description="Alpha-D-phosphohexomutase alpha/beta/alpha" evidence="10">
    <location>
        <begin position="273"/>
        <end position="379"/>
    </location>
</feature>
<evidence type="ECO:0000256" key="2">
    <source>
        <dbReference type="ARBA" id="ARBA00010231"/>
    </source>
</evidence>
<comment type="cofactor">
    <cofactor evidence="1">
        <name>Mg(2+)</name>
        <dbReference type="ChEBI" id="CHEBI:18420"/>
    </cofactor>
</comment>
<dbReference type="InterPro" id="IPR005846">
    <property type="entry name" value="A-D-PHexomutase_a/b/a-III"/>
</dbReference>
<dbReference type="PANTHER" id="PTHR45745">
    <property type="entry name" value="PHOSPHOMANNOMUTASE 45A"/>
    <property type="match status" value="1"/>
</dbReference>